<sequence>MSLADYLAQNYLNPDKKKKKRKAESSSTIIVADAAEWDHPQISDEEPEGEGPVRIESAVVTRESRGWKNLETGKILKTPRIVEGVVTMANGAVAGLQTGQAVEDSINQKQADELHRMLTENPDLLGKDSATIYRDASGRRVDVAMKRAELRAQMESDARAKEAIQRSINTGAVQLIEQEEERAQLEKAKTRPLNRYAGDKELNDELRQKERYEDPAFNFLPSATKDARSKTGRKLYKGSYPANRFSIPPGYKWDGVDRSNGFEEQWYKKQNEVIERKTLSYTMQEEY</sequence>
<evidence type="ECO:0000313" key="5">
    <source>
        <dbReference type="Proteomes" id="UP000094336"/>
    </source>
</evidence>
<evidence type="ECO:0000256" key="2">
    <source>
        <dbReference type="ARBA" id="ARBA00020644"/>
    </source>
</evidence>
<dbReference type="GO" id="GO:0005684">
    <property type="term" value="C:U2-type spliceosomal complex"/>
    <property type="evidence" value="ECO:0007669"/>
    <property type="project" value="TreeGrafter"/>
</dbReference>
<gene>
    <name evidence="4" type="ORF">BABINDRAFT_162198</name>
</gene>
<dbReference type="OrthoDB" id="6022at2759"/>
<keyword evidence="5" id="KW-1185">Reference proteome</keyword>
<dbReference type="RefSeq" id="XP_018984467.1">
    <property type="nucleotide sequence ID" value="XM_019129219.1"/>
</dbReference>
<dbReference type="GO" id="GO:0000398">
    <property type="term" value="P:mRNA splicing, via spliceosome"/>
    <property type="evidence" value="ECO:0007669"/>
    <property type="project" value="TreeGrafter"/>
</dbReference>
<dbReference type="STRING" id="984486.A0A1E3QN56"/>
<dbReference type="EMBL" id="KV454433">
    <property type="protein sequence ID" value="ODQ79139.1"/>
    <property type="molecule type" value="Genomic_DNA"/>
</dbReference>
<dbReference type="GO" id="GO:0003723">
    <property type="term" value="F:RNA binding"/>
    <property type="evidence" value="ECO:0007669"/>
    <property type="project" value="TreeGrafter"/>
</dbReference>
<name>A0A1E3QN56_9ASCO</name>
<dbReference type="InterPro" id="IPR018609">
    <property type="entry name" value="Bud13"/>
</dbReference>
<dbReference type="GO" id="GO:0070274">
    <property type="term" value="C:RES complex"/>
    <property type="evidence" value="ECO:0007669"/>
    <property type="project" value="TreeGrafter"/>
</dbReference>
<reference evidence="5" key="1">
    <citation type="submission" date="2016-05" db="EMBL/GenBank/DDBJ databases">
        <title>Comparative genomics of biotechnologically important yeasts.</title>
        <authorList>
            <consortium name="DOE Joint Genome Institute"/>
            <person name="Riley R."/>
            <person name="Haridas S."/>
            <person name="Wolfe K.H."/>
            <person name="Lopes M.R."/>
            <person name="Hittinger C.T."/>
            <person name="Goker M."/>
            <person name="Salamov A."/>
            <person name="Wisecaver J."/>
            <person name="Long T.M."/>
            <person name="Aerts A.L."/>
            <person name="Barry K."/>
            <person name="Choi C."/>
            <person name="Clum A."/>
            <person name="Coughlan A.Y."/>
            <person name="Deshpande S."/>
            <person name="Douglass A.P."/>
            <person name="Hanson S.J."/>
            <person name="Klenk H.-P."/>
            <person name="Labutti K."/>
            <person name="Lapidus A."/>
            <person name="Lindquist E."/>
            <person name="Lipzen A."/>
            <person name="Meier-Kolthoff J.P."/>
            <person name="Ohm R.A."/>
            <person name="Otillar R.P."/>
            <person name="Pangilinan J."/>
            <person name="Peng Y."/>
            <person name="Rokas A."/>
            <person name="Rosa C.A."/>
            <person name="Scheuner C."/>
            <person name="Sibirny A.A."/>
            <person name="Slot J.C."/>
            <person name="Stielow J.B."/>
            <person name="Sun H."/>
            <person name="Kurtzman C.P."/>
            <person name="Blackwell M."/>
            <person name="Grigoriev I.V."/>
            <person name="Jeffries T.W."/>
        </authorList>
    </citation>
    <scope>NUCLEOTIDE SEQUENCE [LARGE SCALE GENOMIC DNA]</scope>
    <source>
        <strain evidence="5">NRRL Y-12698</strain>
    </source>
</reference>
<evidence type="ECO:0000256" key="1">
    <source>
        <dbReference type="ARBA" id="ARBA00011069"/>
    </source>
</evidence>
<comment type="similarity">
    <text evidence="1">Belongs to the CWC26 family.</text>
</comment>
<evidence type="ECO:0000256" key="3">
    <source>
        <dbReference type="SAM" id="MobiDB-lite"/>
    </source>
</evidence>
<dbReference type="GeneID" id="30147072"/>
<dbReference type="Pfam" id="PF09736">
    <property type="entry name" value="Bud13"/>
    <property type="match status" value="1"/>
</dbReference>
<accession>A0A1E3QN56</accession>
<organism evidence="4 5">
    <name type="scientific">Babjeviella inositovora NRRL Y-12698</name>
    <dbReference type="NCBI Taxonomy" id="984486"/>
    <lineage>
        <taxon>Eukaryota</taxon>
        <taxon>Fungi</taxon>
        <taxon>Dikarya</taxon>
        <taxon>Ascomycota</taxon>
        <taxon>Saccharomycotina</taxon>
        <taxon>Pichiomycetes</taxon>
        <taxon>Serinales incertae sedis</taxon>
        <taxon>Babjeviella</taxon>
    </lineage>
</organism>
<proteinExistence type="inferred from homology"/>
<evidence type="ECO:0000313" key="4">
    <source>
        <dbReference type="EMBL" id="ODQ79139.1"/>
    </source>
</evidence>
<dbReference type="AlphaFoldDB" id="A0A1E3QN56"/>
<dbReference type="PANTHER" id="PTHR31809:SF0">
    <property type="entry name" value="BUD13 HOMOLOG"/>
    <property type="match status" value="1"/>
</dbReference>
<dbReference type="InterPro" id="IPR051112">
    <property type="entry name" value="CWC26_splicing_factor"/>
</dbReference>
<feature type="region of interest" description="Disordered" evidence="3">
    <location>
        <begin position="14"/>
        <end position="52"/>
    </location>
</feature>
<dbReference type="Proteomes" id="UP000094336">
    <property type="component" value="Unassembled WGS sequence"/>
</dbReference>
<protein>
    <recommendedName>
        <fullName evidence="2">Pre-mRNA-splicing factor CWC26</fullName>
    </recommendedName>
</protein>
<dbReference type="PANTHER" id="PTHR31809">
    <property type="entry name" value="BUD13 HOMOLOG"/>
    <property type="match status" value="1"/>
</dbReference>